<dbReference type="Proteomes" id="UP001261666">
    <property type="component" value="Unassembled WGS sequence"/>
</dbReference>
<accession>A0ACC6IFE3</accession>
<evidence type="ECO:0000313" key="1">
    <source>
        <dbReference type="EMBL" id="MDR6209463.1"/>
    </source>
</evidence>
<evidence type="ECO:0000313" key="2">
    <source>
        <dbReference type="Proteomes" id="UP001261666"/>
    </source>
</evidence>
<comment type="caution">
    <text evidence="1">The sequence shown here is derived from an EMBL/GenBank/DDBJ whole genome shotgun (WGS) entry which is preliminary data.</text>
</comment>
<proteinExistence type="predicted"/>
<protein>
    <submittedName>
        <fullName evidence="1">L-amino acid N-acyltransferase YncA</fullName>
    </submittedName>
</protein>
<keyword evidence="2" id="KW-1185">Reference proteome</keyword>
<dbReference type="EMBL" id="JAVIZJ010000003">
    <property type="protein sequence ID" value="MDR6209463.1"/>
    <property type="molecule type" value="Genomic_DNA"/>
</dbReference>
<reference evidence="1" key="1">
    <citation type="submission" date="2023-08" db="EMBL/GenBank/DDBJ databases">
        <title>Functional and genomic diversity of the sorghum phyllosphere microbiome.</title>
        <authorList>
            <person name="Shade A."/>
        </authorList>
    </citation>
    <scope>NUCLEOTIDE SEQUENCE</scope>
    <source>
        <strain evidence="1">SORGH_AS_0885</strain>
    </source>
</reference>
<gene>
    <name evidence="1" type="ORF">QE364_001163</name>
</gene>
<organism evidence="1 2">
    <name type="scientific">Nocardioides zeae</name>
    <dbReference type="NCBI Taxonomy" id="1457234"/>
    <lineage>
        <taxon>Bacteria</taxon>
        <taxon>Bacillati</taxon>
        <taxon>Actinomycetota</taxon>
        <taxon>Actinomycetes</taxon>
        <taxon>Propionibacteriales</taxon>
        <taxon>Nocardioidaceae</taxon>
        <taxon>Nocardioides</taxon>
    </lineage>
</organism>
<name>A0ACC6IFE3_9ACTN</name>
<sequence>MQATAAARGQNARMDDYATRSAHEHDLPRISAIYNHAVEHSLATFDLEPPDREYWRQRLDGQHPGDHLIVAVDGADDVVGYAYSWSFRPRPAYELTRETSIYLDHSVRGRGIGRLLYPALLQTMAVSGVHTAIAAVALPNPASERLHVACGFTKVGEFKEVGNKFDQWIDMAFYQRMLVNMPTGDAILD</sequence>